<reference evidence="3" key="2">
    <citation type="submission" date="2025-08" db="UniProtKB">
        <authorList>
            <consortium name="RefSeq"/>
        </authorList>
    </citation>
    <scope>IDENTIFICATION</scope>
</reference>
<proteinExistence type="predicted"/>
<dbReference type="RefSeq" id="XP_065642643.1">
    <property type="nucleotide sequence ID" value="XM_065786571.1"/>
</dbReference>
<organism evidence="2 3">
    <name type="scientific">Hydra vulgaris</name>
    <name type="common">Hydra</name>
    <name type="synonym">Hydra attenuata</name>
    <dbReference type="NCBI Taxonomy" id="6087"/>
    <lineage>
        <taxon>Eukaryota</taxon>
        <taxon>Metazoa</taxon>
        <taxon>Cnidaria</taxon>
        <taxon>Hydrozoa</taxon>
        <taxon>Hydroidolina</taxon>
        <taxon>Anthoathecata</taxon>
        <taxon>Aplanulata</taxon>
        <taxon>Hydridae</taxon>
        <taxon>Hydra</taxon>
    </lineage>
</organism>
<evidence type="ECO:0000313" key="2">
    <source>
        <dbReference type="Proteomes" id="UP001652625"/>
    </source>
</evidence>
<keyword evidence="2" id="KW-1185">Reference proteome</keyword>
<sequence length="355" mass="40691">MPVESGSLSLRAAAQEYTISKSSLQRKIKVNKETSYSNLYFDEQHKYIFDNTQEDELSIYLRQASNMHYGLDVRETKQLAYPYAIKNDIKIPENWKKSETAGTEWFYIFLNRTKLSIRTPEATSLSRTTSFNCTNVDTFFKNLDSVQKRYNFSADCIYNIDETGLTTVYKPVKVIAGKRVKQVGQVTSAERGITMVSCINALGNFISPFLIFPRVHFRSHMLKGAPTGTRGDDNPSGWINTEIFLKWFDHLVEYGHPSKDHPLLLIMDNHKTHILIELMDKANESNVVLLTLLPHCSHKLQPLDRSVFGPLKKFYNSACDSWLKAHLNTPMTINDISENLGIAYIESLYFPKHSK</sequence>
<dbReference type="Pfam" id="PF03184">
    <property type="entry name" value="DDE_1"/>
    <property type="match status" value="1"/>
</dbReference>
<dbReference type="InterPro" id="IPR050863">
    <property type="entry name" value="CenT-Element_Derived"/>
</dbReference>
<dbReference type="PANTHER" id="PTHR19303">
    <property type="entry name" value="TRANSPOSON"/>
    <property type="match status" value="1"/>
</dbReference>
<dbReference type="PANTHER" id="PTHR19303:SF71">
    <property type="entry name" value="ZINC FINGER PHD-TYPE DOMAIN-CONTAINING PROTEIN"/>
    <property type="match status" value="1"/>
</dbReference>
<protein>
    <submittedName>
        <fullName evidence="3">Uncharacterized protein LOC136074266</fullName>
    </submittedName>
</protein>
<feature type="domain" description="DDE-1" evidence="1">
    <location>
        <begin position="194"/>
        <end position="328"/>
    </location>
</feature>
<evidence type="ECO:0000259" key="1">
    <source>
        <dbReference type="Pfam" id="PF03184"/>
    </source>
</evidence>
<dbReference type="InterPro" id="IPR004875">
    <property type="entry name" value="DDE_SF_endonuclease_dom"/>
</dbReference>
<dbReference type="Proteomes" id="UP001652625">
    <property type="component" value="Chromosome 01"/>
</dbReference>
<dbReference type="Gene3D" id="3.30.420.10">
    <property type="entry name" value="Ribonuclease H-like superfamily/Ribonuclease H"/>
    <property type="match status" value="1"/>
</dbReference>
<name>A0ABM4B1I4_HYDVU</name>
<gene>
    <name evidence="3" type="primary">LOC136074266</name>
</gene>
<accession>A0ABM4B1I4</accession>
<dbReference type="GeneID" id="136074266"/>
<evidence type="ECO:0000313" key="3">
    <source>
        <dbReference type="RefSeq" id="XP_065642643.1"/>
    </source>
</evidence>
<reference evidence="2" key="1">
    <citation type="submission" date="2025-05" db="UniProtKB">
        <authorList>
            <consortium name="RefSeq"/>
        </authorList>
    </citation>
    <scope>NUCLEOTIDE SEQUENCE [LARGE SCALE GENOMIC DNA]</scope>
</reference>
<dbReference type="InterPro" id="IPR036397">
    <property type="entry name" value="RNaseH_sf"/>
</dbReference>